<sequence>MNTRKLLNLFFTASVFLNVLSGCKKSDGSEIIPPVDHQPLPRPVGEPDGAALSFTIGAGGGQFSSPDGFIKVTVPAGAVSEQTTFQLQPVKNTCDAGLGKSYSLLPHGKQFAKPVTIRFSYDKLLDSIASEEVLSIAFQDAQGIWQMVRPVTIDPTSKTVTVTTSHFSNWTLVTWLKLVPTSSVAGQNETLPLQVLNYHPYADDLLAPLNNADVTSLPLGKGVPVLASLVKKWSLTGVGTLSGNGSKATYKAPATVIEQAEATAVAQIVSEQHQLLLLAHIRILADGVVYRIGGGEWQHLPGGASYLDETQSGVAGVSEVFNLSIIWPGGTGNFSWVHENETHNTAINLSNLGAGYIHASWYLGANDEVLDSGGSLKIDKWGAVGEWIIGSFSVSPSGKFSVSSGKQLGTQQIEGYFRVKRIV</sequence>
<evidence type="ECO:0000313" key="2">
    <source>
        <dbReference type="EMBL" id="MBC6489349.1"/>
    </source>
</evidence>
<dbReference type="InterPro" id="IPR000906">
    <property type="entry name" value="ZU5_dom"/>
</dbReference>
<evidence type="ECO:0000313" key="3">
    <source>
        <dbReference type="Proteomes" id="UP000765802"/>
    </source>
</evidence>
<gene>
    <name evidence="2" type="ORF">BC349_00085</name>
</gene>
<organism evidence="2 3">
    <name type="scientific">Flavihumibacter stibioxidans</name>
    <dbReference type="NCBI Taxonomy" id="1834163"/>
    <lineage>
        <taxon>Bacteria</taxon>
        <taxon>Pseudomonadati</taxon>
        <taxon>Bacteroidota</taxon>
        <taxon>Chitinophagia</taxon>
        <taxon>Chitinophagales</taxon>
        <taxon>Chitinophagaceae</taxon>
        <taxon>Flavihumibacter</taxon>
    </lineage>
</organism>
<keyword evidence="3" id="KW-1185">Reference proteome</keyword>
<proteinExistence type="predicted"/>
<dbReference type="PROSITE" id="PS51145">
    <property type="entry name" value="ZU5"/>
    <property type="match status" value="1"/>
</dbReference>
<evidence type="ECO:0000259" key="1">
    <source>
        <dbReference type="PROSITE" id="PS51145"/>
    </source>
</evidence>
<feature type="domain" description="ZU5" evidence="1">
    <location>
        <begin position="50"/>
        <end position="176"/>
    </location>
</feature>
<dbReference type="EMBL" id="MBUA01000001">
    <property type="protein sequence ID" value="MBC6489349.1"/>
    <property type="molecule type" value="Genomic_DNA"/>
</dbReference>
<name>A0ABR7M2W7_9BACT</name>
<accession>A0ABR7M2W7</accession>
<comment type="caution">
    <text evidence="2">The sequence shown here is derived from an EMBL/GenBank/DDBJ whole genome shotgun (WGS) entry which is preliminary data.</text>
</comment>
<protein>
    <recommendedName>
        <fullName evidence="1">ZU5 domain-containing protein</fullName>
    </recommendedName>
</protein>
<dbReference type="PROSITE" id="PS51257">
    <property type="entry name" value="PROKAR_LIPOPROTEIN"/>
    <property type="match status" value="1"/>
</dbReference>
<dbReference type="RefSeq" id="WP_187254715.1">
    <property type="nucleotide sequence ID" value="NZ_JBHULF010000006.1"/>
</dbReference>
<dbReference type="Gene3D" id="2.60.220.30">
    <property type="match status" value="1"/>
</dbReference>
<reference evidence="2 3" key="1">
    <citation type="submission" date="2016-07" db="EMBL/GenBank/DDBJ databases">
        <title>Genome analysis of Flavihumibacter stibioxidans YS-17.</title>
        <authorList>
            <person name="Shi K."/>
            <person name="Han Y."/>
            <person name="Wang G."/>
        </authorList>
    </citation>
    <scope>NUCLEOTIDE SEQUENCE [LARGE SCALE GENOMIC DNA]</scope>
    <source>
        <strain evidence="2 3">YS-17</strain>
    </source>
</reference>
<dbReference type="Proteomes" id="UP000765802">
    <property type="component" value="Unassembled WGS sequence"/>
</dbReference>